<feature type="compositionally biased region" description="Polar residues" evidence="1">
    <location>
        <begin position="1"/>
        <end position="28"/>
    </location>
</feature>
<dbReference type="Pfam" id="PF09746">
    <property type="entry name" value="Membralin"/>
    <property type="match status" value="1"/>
</dbReference>
<feature type="region of interest" description="Disordered" evidence="1">
    <location>
        <begin position="696"/>
        <end position="728"/>
    </location>
</feature>
<feature type="region of interest" description="Disordered" evidence="1">
    <location>
        <begin position="764"/>
        <end position="816"/>
    </location>
</feature>
<feature type="compositionally biased region" description="Pro residues" evidence="1">
    <location>
        <begin position="56"/>
        <end position="68"/>
    </location>
</feature>
<protein>
    <recommendedName>
        <fullName evidence="5">Membralin</fullName>
    </recommendedName>
</protein>
<feature type="transmembrane region" description="Helical" evidence="2">
    <location>
        <begin position="453"/>
        <end position="474"/>
    </location>
</feature>
<dbReference type="STRING" id="7375.A0A0L0CBH8"/>
<organism evidence="3 4">
    <name type="scientific">Lucilia cuprina</name>
    <name type="common">Green bottle fly</name>
    <name type="synonym">Australian sheep blowfly</name>
    <dbReference type="NCBI Taxonomy" id="7375"/>
    <lineage>
        <taxon>Eukaryota</taxon>
        <taxon>Metazoa</taxon>
        <taxon>Ecdysozoa</taxon>
        <taxon>Arthropoda</taxon>
        <taxon>Hexapoda</taxon>
        <taxon>Insecta</taxon>
        <taxon>Pterygota</taxon>
        <taxon>Neoptera</taxon>
        <taxon>Endopterygota</taxon>
        <taxon>Diptera</taxon>
        <taxon>Brachycera</taxon>
        <taxon>Muscomorpha</taxon>
        <taxon>Oestroidea</taxon>
        <taxon>Calliphoridae</taxon>
        <taxon>Luciliinae</taxon>
        <taxon>Lucilia</taxon>
    </lineage>
</organism>
<dbReference type="GO" id="GO:0005783">
    <property type="term" value="C:endoplasmic reticulum"/>
    <property type="evidence" value="ECO:0007669"/>
    <property type="project" value="TreeGrafter"/>
</dbReference>
<proteinExistence type="predicted"/>
<feature type="region of interest" description="Disordered" evidence="1">
    <location>
        <begin position="1"/>
        <end position="69"/>
    </location>
</feature>
<name>A0A0L0CBH8_LUCCU</name>
<feature type="compositionally biased region" description="Low complexity" evidence="1">
    <location>
        <begin position="1122"/>
        <end position="1146"/>
    </location>
</feature>
<dbReference type="GO" id="GO:0034976">
    <property type="term" value="P:response to endoplasmic reticulum stress"/>
    <property type="evidence" value="ECO:0007669"/>
    <property type="project" value="TreeGrafter"/>
</dbReference>
<accession>A0A0L0CBH8</accession>
<feature type="transmembrane region" description="Helical" evidence="2">
    <location>
        <begin position="421"/>
        <end position="441"/>
    </location>
</feature>
<dbReference type="InterPro" id="IPR019144">
    <property type="entry name" value="Membralin"/>
</dbReference>
<keyword evidence="2" id="KW-0472">Membrane</keyword>
<dbReference type="OrthoDB" id="6779347at2759"/>
<keyword evidence="2" id="KW-1133">Transmembrane helix</keyword>
<dbReference type="Proteomes" id="UP000037069">
    <property type="component" value="Unassembled WGS sequence"/>
</dbReference>
<reference evidence="3 4" key="1">
    <citation type="journal article" date="2015" name="Nat. Commun.">
        <title>Lucilia cuprina genome unlocks parasitic fly biology to underpin future interventions.</title>
        <authorList>
            <person name="Anstead C.A."/>
            <person name="Korhonen P.K."/>
            <person name="Young N.D."/>
            <person name="Hall R.S."/>
            <person name="Jex A.R."/>
            <person name="Murali S.C."/>
            <person name="Hughes D.S."/>
            <person name="Lee S.F."/>
            <person name="Perry T."/>
            <person name="Stroehlein A.J."/>
            <person name="Ansell B.R."/>
            <person name="Breugelmans B."/>
            <person name="Hofmann A."/>
            <person name="Qu J."/>
            <person name="Dugan S."/>
            <person name="Lee S.L."/>
            <person name="Chao H."/>
            <person name="Dinh H."/>
            <person name="Han Y."/>
            <person name="Doddapaneni H.V."/>
            <person name="Worley K.C."/>
            <person name="Muzny D.M."/>
            <person name="Ioannidis P."/>
            <person name="Waterhouse R.M."/>
            <person name="Zdobnov E.M."/>
            <person name="James P.J."/>
            <person name="Bagnall N.H."/>
            <person name="Kotze A.C."/>
            <person name="Gibbs R.A."/>
            <person name="Richards S."/>
            <person name="Batterham P."/>
            <person name="Gasser R.B."/>
        </authorList>
    </citation>
    <scope>NUCLEOTIDE SEQUENCE [LARGE SCALE GENOMIC DNA]</scope>
    <source>
        <strain evidence="3 4">LS</strain>
        <tissue evidence="3">Full body</tissue>
    </source>
</reference>
<feature type="transmembrane region" description="Helical" evidence="2">
    <location>
        <begin position="127"/>
        <end position="144"/>
    </location>
</feature>
<feature type="compositionally biased region" description="Low complexity" evidence="1">
    <location>
        <begin position="35"/>
        <end position="55"/>
    </location>
</feature>
<keyword evidence="2" id="KW-0812">Transmembrane</keyword>
<evidence type="ECO:0000313" key="3">
    <source>
        <dbReference type="EMBL" id="KNC29580.1"/>
    </source>
</evidence>
<feature type="transmembrane region" description="Helical" evidence="2">
    <location>
        <begin position="382"/>
        <end position="401"/>
    </location>
</feature>
<evidence type="ECO:0000313" key="4">
    <source>
        <dbReference type="Proteomes" id="UP000037069"/>
    </source>
</evidence>
<feature type="region of interest" description="Disordered" evidence="1">
    <location>
        <begin position="894"/>
        <end position="913"/>
    </location>
</feature>
<gene>
    <name evidence="3" type="ORF">FF38_11507</name>
</gene>
<keyword evidence="4" id="KW-1185">Reference proteome</keyword>
<feature type="region of interest" description="Disordered" evidence="1">
    <location>
        <begin position="828"/>
        <end position="848"/>
    </location>
</feature>
<comment type="caution">
    <text evidence="3">The sequence shown here is derived from an EMBL/GenBank/DDBJ whole genome shotgun (WGS) entry which is preliminary data.</text>
</comment>
<feature type="compositionally biased region" description="Low complexity" evidence="1">
    <location>
        <begin position="781"/>
        <end position="816"/>
    </location>
</feature>
<sequence length="1155" mass="128441">MADTATSEVVNSSNNETPINNHQTSTDTAPPRELSGASTSQQSTGSNAATPAAAPLQPPQPAEPPLPQRQPAAVQIDVNQMANVISVSYLAANGINNQRNRGPGVAGVNIGVGAPGQNNIMNMRNRLFHAIYFKVALIYAQMFPKPFQRTLEYFFLIKALLFFSALVYIHMSFIKNPATCLEHVQDWPRDGVLRVEVIPNLDKRLEIYEKNQAHENFMRKLQYDYFYGIGPKTKNQLYHHKYATNETYTYYLQHESTYADYLKYKQLNAEYNENNDNDDDEQYIVEYSLEYGHLRLSPPTRKRLQIPVRVVQLDPLNNKCFGDKFSKFLLKELLGYDDLLMASVRVIAEQEENKGYLRNVITGEHYRFVSTWWTAWSSYPTAFFVMLLFTFSISMLLRFSHHQIFVFIVDLLQMLEFNVTARFPIAPLLIVILALVGMEAIMSEFFNDTTTAFYIILIVWVADQYDAICCHTSITKRHWLRFFYLYHFAFYAYHYRFSGQNRSLALVSSWLFIQHSMLYFFHHYELPVIMQQAQVLILTRNQNGGGNGAGGGANIVAGIIQQQQQEPQQQGQANRNGVGDAGQQQPGTFVANRIFRLVPLQQQQQQQQGGAAGQQGMGLQQDAAQVDGLQMQPQQLPFVGGLLQHYAGQNVGGALGVIRRALFARGWRQPIRVRIQTAGNLQRINLGSIQINPENLARVSPTTPTSTTAATGAANTTNTESTRESVTPTATITTTNSSTNATMAGLDSSTASVSSIILNSSDVETNQRDEYQNPTSATTIATQKESAAAAETETLENTQTENNKGIQQEPQQQQLQQTIHNDTMKNKQAVLDSQKQEPTAVGKHDNDNLVGVNWPLKTMETFKNNGVEMNFVNTHNNTNKLKDNDKDIVNNLKEQQQQQQHHHQQKQELNIKAENEQQLHTTTCSRKFMDKDLNCLEKEKTIASNDENIGGKTALTTTTANAMNNAKIYENKGGAEGDVEVKAIDHNMRSAEGMESTNSTTIENETIQIDMKSEMIDEETINKATATALSSSTTTAVAAAAEVVRTEPAVTATLLQEGNAATAVATIDGVNHTNSSCSSSNISSSNHSSQITRSLNMEISSVEHSTITSAITLPNITPDNHNQSQNSTANTSSTSSSTSITNMMTSDDQPFSTNT</sequence>
<dbReference type="PANTHER" id="PTHR21650:SF4">
    <property type="entry name" value="MEMBRALIN"/>
    <property type="match status" value="1"/>
</dbReference>
<evidence type="ECO:0000256" key="1">
    <source>
        <dbReference type="SAM" id="MobiDB-lite"/>
    </source>
</evidence>
<dbReference type="PANTHER" id="PTHR21650">
    <property type="entry name" value="MEMBRALIN/KINETOCHORE PROTEIN NUF2"/>
    <property type="match status" value="1"/>
</dbReference>
<evidence type="ECO:0008006" key="5">
    <source>
        <dbReference type="Google" id="ProtNLM"/>
    </source>
</evidence>
<feature type="region of interest" description="Disordered" evidence="1">
    <location>
        <begin position="1113"/>
        <end position="1155"/>
    </location>
</feature>
<evidence type="ECO:0000256" key="2">
    <source>
        <dbReference type="SAM" id="Phobius"/>
    </source>
</evidence>
<feature type="transmembrane region" description="Helical" evidence="2">
    <location>
        <begin position="150"/>
        <end position="169"/>
    </location>
</feature>
<feature type="compositionally biased region" description="Low complexity" evidence="1">
    <location>
        <begin position="701"/>
        <end position="720"/>
    </location>
</feature>
<dbReference type="AlphaFoldDB" id="A0A0L0CBH8"/>
<dbReference type="EMBL" id="JRES01000655">
    <property type="protein sequence ID" value="KNC29580.1"/>
    <property type="molecule type" value="Genomic_DNA"/>
</dbReference>
<dbReference type="GO" id="GO:1904294">
    <property type="term" value="P:positive regulation of ERAD pathway"/>
    <property type="evidence" value="ECO:0007669"/>
    <property type="project" value="TreeGrafter"/>
</dbReference>